<evidence type="ECO:0000313" key="11">
    <source>
        <dbReference type="EMBL" id="GCC23471.1"/>
    </source>
</evidence>
<proteinExistence type="inferred from homology"/>
<feature type="domain" description="Cation efflux protein cytoplasmic" evidence="10">
    <location>
        <begin position="244"/>
        <end position="316"/>
    </location>
</feature>
<feature type="domain" description="Cation efflux protein transmembrane" evidence="9">
    <location>
        <begin position="12"/>
        <end position="240"/>
    </location>
</feature>
<evidence type="ECO:0000256" key="4">
    <source>
        <dbReference type="ARBA" id="ARBA00022692"/>
    </source>
</evidence>
<evidence type="ECO:0008006" key="13">
    <source>
        <dbReference type="Google" id="ProtNLM"/>
    </source>
</evidence>
<evidence type="ECO:0000256" key="2">
    <source>
        <dbReference type="ARBA" id="ARBA00008873"/>
    </source>
</evidence>
<evidence type="ECO:0000259" key="9">
    <source>
        <dbReference type="Pfam" id="PF01545"/>
    </source>
</evidence>
<dbReference type="GO" id="GO:0006882">
    <property type="term" value="P:intracellular zinc ion homeostasis"/>
    <property type="evidence" value="ECO:0007669"/>
    <property type="project" value="TreeGrafter"/>
</dbReference>
<dbReference type="InterPro" id="IPR027469">
    <property type="entry name" value="Cation_efflux_TMD_sf"/>
</dbReference>
<organism evidence="11 12">
    <name type="scientific">Chiloscyllium punctatum</name>
    <name type="common">Brownbanded bambooshark</name>
    <name type="synonym">Hemiscyllium punctatum</name>
    <dbReference type="NCBI Taxonomy" id="137246"/>
    <lineage>
        <taxon>Eukaryota</taxon>
        <taxon>Metazoa</taxon>
        <taxon>Chordata</taxon>
        <taxon>Craniata</taxon>
        <taxon>Vertebrata</taxon>
        <taxon>Chondrichthyes</taxon>
        <taxon>Elasmobranchii</taxon>
        <taxon>Galeomorphii</taxon>
        <taxon>Galeoidea</taxon>
        <taxon>Orectolobiformes</taxon>
        <taxon>Hemiscylliidae</taxon>
        <taxon>Chiloscyllium</taxon>
    </lineage>
</organism>
<dbReference type="NCBIfam" id="TIGR01297">
    <property type="entry name" value="CDF"/>
    <property type="match status" value="1"/>
</dbReference>
<dbReference type="Pfam" id="PF01545">
    <property type="entry name" value="Cation_efflux"/>
    <property type="match status" value="1"/>
</dbReference>
<dbReference type="Proteomes" id="UP000287033">
    <property type="component" value="Unassembled WGS sequence"/>
</dbReference>
<dbReference type="OrthoDB" id="29444at2759"/>
<evidence type="ECO:0000256" key="6">
    <source>
        <dbReference type="ARBA" id="ARBA00022989"/>
    </source>
</evidence>
<accession>A0A401RZ83</accession>
<feature type="transmembrane region" description="Helical" evidence="8">
    <location>
        <begin position="174"/>
        <end position="198"/>
    </location>
</feature>
<keyword evidence="3" id="KW-0813">Transport</keyword>
<dbReference type="GO" id="GO:0006828">
    <property type="term" value="P:manganese ion transport"/>
    <property type="evidence" value="ECO:0007669"/>
    <property type="project" value="TreeGrafter"/>
</dbReference>
<dbReference type="STRING" id="137246.A0A401RZ83"/>
<keyword evidence="7 8" id="KW-0472">Membrane</keyword>
<feature type="transmembrane region" description="Helical" evidence="8">
    <location>
        <begin position="12"/>
        <end position="32"/>
    </location>
</feature>
<evidence type="ECO:0000256" key="3">
    <source>
        <dbReference type="ARBA" id="ARBA00022448"/>
    </source>
</evidence>
<evidence type="ECO:0000313" key="12">
    <source>
        <dbReference type="Proteomes" id="UP000287033"/>
    </source>
</evidence>
<dbReference type="EMBL" id="BEZZ01000031">
    <property type="protein sequence ID" value="GCC23471.1"/>
    <property type="molecule type" value="Genomic_DNA"/>
</dbReference>
<feature type="transmembrane region" description="Helical" evidence="8">
    <location>
        <begin position="218"/>
        <end position="240"/>
    </location>
</feature>
<keyword evidence="12" id="KW-1185">Reference proteome</keyword>
<dbReference type="SUPFAM" id="SSF161111">
    <property type="entry name" value="Cation efflux protein transmembrane domain-like"/>
    <property type="match status" value="1"/>
</dbReference>
<sequence>MGRSRCRNCRLLFMLVVTAGFFVVELVVGHMGNSLALVSDSFNMLSDLISLVIGLLAATLGEITRHPRNTYGFARAEVVGALANAVFLTALTFTILVEAVIRLIRPQRIDDVGLVLMVGALGLAVNIIGLILFQDCCFHKQVSDSPTGYLATDAGEQRENKAPATASALNIRGVFLHIMGDALGSVVVVVAATIFYILPLNEDEFCNWKCYVDPSMTIIMVIIVLLSAFPLIKETAVILLQMLPRGIKLHEFDEKLCAVDGVHGIHELHIWELAGGRHIASLHVKCLDLSSYETAALQIREIFHNAGIHSVTIQAEFVVTVPGSTLKCNFPCVRKECENKMCCISQNDCNLDAEGSIEMRNNSPGPSRNGFMSNNAAEDNVEELSILPSYDLTTTKQKEGKEATNGLSYLHSTSL</sequence>
<dbReference type="GO" id="GO:0010312">
    <property type="term" value="P:detoxification of zinc ion"/>
    <property type="evidence" value="ECO:0007669"/>
    <property type="project" value="TreeGrafter"/>
</dbReference>
<keyword evidence="5" id="KW-0862">Zinc</keyword>
<dbReference type="GO" id="GO:0016020">
    <property type="term" value="C:membrane"/>
    <property type="evidence" value="ECO:0007669"/>
    <property type="project" value="UniProtKB-SubCell"/>
</dbReference>
<evidence type="ECO:0000256" key="5">
    <source>
        <dbReference type="ARBA" id="ARBA00022833"/>
    </source>
</evidence>
<dbReference type="AlphaFoldDB" id="A0A401RZ83"/>
<reference evidence="11 12" key="1">
    <citation type="journal article" date="2018" name="Nat. Ecol. Evol.">
        <title>Shark genomes provide insights into elasmobranch evolution and the origin of vertebrates.</title>
        <authorList>
            <person name="Hara Y"/>
            <person name="Yamaguchi K"/>
            <person name="Onimaru K"/>
            <person name="Kadota M"/>
            <person name="Koyanagi M"/>
            <person name="Keeley SD"/>
            <person name="Tatsumi K"/>
            <person name="Tanaka K"/>
            <person name="Motone F"/>
            <person name="Kageyama Y"/>
            <person name="Nozu R"/>
            <person name="Adachi N"/>
            <person name="Nishimura O"/>
            <person name="Nakagawa R"/>
            <person name="Tanegashima C"/>
            <person name="Kiyatake I"/>
            <person name="Matsumoto R"/>
            <person name="Murakumo K"/>
            <person name="Nishida K"/>
            <person name="Terakita A"/>
            <person name="Kuratani S"/>
            <person name="Sato K"/>
            <person name="Hyodo S Kuraku.S."/>
        </authorList>
    </citation>
    <scope>NUCLEOTIDE SEQUENCE [LARGE SCALE GENOMIC DNA]</scope>
</reference>
<name>A0A401RZ83_CHIPU</name>
<dbReference type="GO" id="GO:0005385">
    <property type="term" value="F:zinc ion transmembrane transporter activity"/>
    <property type="evidence" value="ECO:0007669"/>
    <property type="project" value="TreeGrafter"/>
</dbReference>
<dbReference type="PANTHER" id="PTHR45820">
    <property type="entry name" value="FI23527P1"/>
    <property type="match status" value="1"/>
</dbReference>
<keyword evidence="6 8" id="KW-1133">Transmembrane helix</keyword>
<dbReference type="PANTHER" id="PTHR45820:SF3">
    <property type="entry name" value="CALCIUM_MANGANESE ANTIPORTER SLC30A10"/>
    <property type="match status" value="1"/>
</dbReference>
<evidence type="ECO:0000259" key="10">
    <source>
        <dbReference type="Pfam" id="PF16916"/>
    </source>
</evidence>
<feature type="transmembrane region" description="Helical" evidence="8">
    <location>
        <begin position="76"/>
        <end position="101"/>
    </location>
</feature>
<evidence type="ECO:0000256" key="7">
    <source>
        <dbReference type="ARBA" id="ARBA00023136"/>
    </source>
</evidence>
<feature type="transmembrane region" description="Helical" evidence="8">
    <location>
        <begin position="113"/>
        <end position="133"/>
    </location>
</feature>
<comment type="caution">
    <text evidence="11">The sequence shown here is derived from an EMBL/GenBank/DDBJ whole genome shotgun (WGS) entry which is preliminary data.</text>
</comment>
<protein>
    <recommendedName>
        <fullName evidence="13">Zinc transporter 10</fullName>
    </recommendedName>
</protein>
<feature type="transmembrane region" description="Helical" evidence="8">
    <location>
        <begin position="44"/>
        <end position="64"/>
    </location>
</feature>
<dbReference type="InterPro" id="IPR058533">
    <property type="entry name" value="Cation_efflux_TM"/>
</dbReference>
<dbReference type="InterPro" id="IPR002524">
    <property type="entry name" value="Cation_efflux"/>
</dbReference>
<evidence type="ECO:0000256" key="8">
    <source>
        <dbReference type="SAM" id="Phobius"/>
    </source>
</evidence>
<comment type="similarity">
    <text evidence="2">Belongs to the cation diffusion facilitator (CDF) transporter (TC 2.A.4) family. SLC30A subfamily.</text>
</comment>
<keyword evidence="4 8" id="KW-0812">Transmembrane</keyword>
<evidence type="ECO:0000256" key="1">
    <source>
        <dbReference type="ARBA" id="ARBA00004141"/>
    </source>
</evidence>
<dbReference type="Pfam" id="PF16916">
    <property type="entry name" value="ZT_dimer"/>
    <property type="match status" value="1"/>
</dbReference>
<comment type="subcellular location">
    <subcellularLocation>
        <location evidence="1">Membrane</location>
        <topology evidence="1">Multi-pass membrane protein</topology>
    </subcellularLocation>
</comment>
<dbReference type="OMA" id="FQDCASW"/>
<gene>
    <name evidence="11" type="ORF">chiPu_0001867</name>
</gene>
<dbReference type="Gene3D" id="1.20.1510.10">
    <property type="entry name" value="Cation efflux protein transmembrane domain"/>
    <property type="match status" value="1"/>
</dbReference>
<dbReference type="InterPro" id="IPR027470">
    <property type="entry name" value="Cation_efflux_CTD"/>
</dbReference>